<evidence type="ECO:0000313" key="4">
    <source>
        <dbReference type="Proteomes" id="UP000321080"/>
    </source>
</evidence>
<dbReference type="GO" id="GO:0016020">
    <property type="term" value="C:membrane"/>
    <property type="evidence" value="ECO:0007669"/>
    <property type="project" value="TreeGrafter"/>
</dbReference>
<protein>
    <submittedName>
        <fullName evidence="3">Acyltransferase</fullName>
    </submittedName>
</protein>
<feature type="transmembrane region" description="Helical" evidence="1">
    <location>
        <begin position="144"/>
        <end position="161"/>
    </location>
</feature>
<keyword evidence="3" id="KW-0012">Acyltransferase</keyword>
<name>A0A5C7GDP0_9FLAO</name>
<gene>
    <name evidence="3" type="ORF">FUA22_18105</name>
</gene>
<dbReference type="EMBL" id="VRKQ01000024">
    <property type="protein sequence ID" value="TXG34531.1"/>
    <property type="molecule type" value="Genomic_DNA"/>
</dbReference>
<dbReference type="RefSeq" id="WP_147770016.1">
    <property type="nucleotide sequence ID" value="NZ_VRKQ01000024.1"/>
</dbReference>
<dbReference type="AlphaFoldDB" id="A0A5C7GDP0"/>
<keyword evidence="1" id="KW-0472">Membrane</keyword>
<evidence type="ECO:0000256" key="1">
    <source>
        <dbReference type="SAM" id="Phobius"/>
    </source>
</evidence>
<dbReference type="Pfam" id="PF01757">
    <property type="entry name" value="Acyl_transf_3"/>
    <property type="match status" value="1"/>
</dbReference>
<feature type="domain" description="Acyltransferase 3" evidence="2">
    <location>
        <begin position="7"/>
        <end position="352"/>
    </location>
</feature>
<dbReference type="OrthoDB" id="290051at2"/>
<comment type="caution">
    <text evidence="3">The sequence shown here is derived from an EMBL/GenBank/DDBJ whole genome shotgun (WGS) entry which is preliminary data.</text>
</comment>
<organism evidence="3 4">
    <name type="scientific">Seonamhaeicola maritimus</name>
    <dbReference type="NCBI Taxonomy" id="2591822"/>
    <lineage>
        <taxon>Bacteria</taxon>
        <taxon>Pseudomonadati</taxon>
        <taxon>Bacteroidota</taxon>
        <taxon>Flavobacteriia</taxon>
        <taxon>Flavobacteriales</taxon>
        <taxon>Flavobacteriaceae</taxon>
    </lineage>
</organism>
<feature type="transmembrane region" description="Helical" evidence="1">
    <location>
        <begin position="211"/>
        <end position="228"/>
    </location>
</feature>
<keyword evidence="4" id="KW-1185">Reference proteome</keyword>
<keyword evidence="1" id="KW-0812">Transmembrane</keyword>
<evidence type="ECO:0000259" key="2">
    <source>
        <dbReference type="Pfam" id="PF01757"/>
    </source>
</evidence>
<accession>A0A5C7GDP0</accession>
<keyword evidence="1" id="KW-1133">Transmembrane helix</keyword>
<feature type="transmembrane region" description="Helical" evidence="1">
    <location>
        <begin position="312"/>
        <end position="330"/>
    </location>
</feature>
<dbReference type="Proteomes" id="UP000321080">
    <property type="component" value="Unassembled WGS sequence"/>
</dbReference>
<sequence>MKQKDRIYGLDLMRAIAISMVVLSHALYIFHEYNNSITQAMQVIGVQGVEVFFVLSGFLIGGILLRLLKDRDFTMKVMLHFWLRRWFRTLPLYYLMLLINIIVGLIIGYNLPQEIWKYFFFLQNFHEYHIPFFPESWSLSVEEYAYLLAPLCIYFWFIFFNGKAKRRDDFFLYASLFLVSVFFASKIGYYILTIGEPKSLDLWNSNLKAIVVYRLDAIFYGFLLVYVFKRFNAKIIKLKNKLFILGMAFWLIVLIVLPVFGVTIEKFPFYWNVLYLPFNSIAICLMLPYLYFLKKPHKRWSKVIESISLYSYAIYLVHYTFFLYLIRLYFDFESFSLFECLVCAVFYLVITYLLSKYMYLYFERPITDLRDSKFVKSKFV</sequence>
<dbReference type="GO" id="GO:0016747">
    <property type="term" value="F:acyltransferase activity, transferring groups other than amino-acyl groups"/>
    <property type="evidence" value="ECO:0007669"/>
    <property type="project" value="InterPro"/>
</dbReference>
<feature type="transmembrane region" description="Helical" evidence="1">
    <location>
        <begin position="240"/>
        <end position="263"/>
    </location>
</feature>
<dbReference type="InterPro" id="IPR002656">
    <property type="entry name" value="Acyl_transf_3_dom"/>
</dbReference>
<feature type="transmembrane region" description="Helical" evidence="1">
    <location>
        <begin position="51"/>
        <end position="69"/>
    </location>
</feature>
<feature type="transmembrane region" description="Helical" evidence="1">
    <location>
        <begin position="336"/>
        <end position="354"/>
    </location>
</feature>
<reference evidence="3 4" key="1">
    <citation type="submission" date="2019-08" db="EMBL/GenBank/DDBJ databases">
        <title>Seonamhaeicola sediminis sp. nov., isolated from marine sediment.</title>
        <authorList>
            <person name="Cao W.R."/>
        </authorList>
    </citation>
    <scope>NUCLEOTIDE SEQUENCE [LARGE SCALE GENOMIC DNA]</scope>
    <source>
        <strain evidence="3 4">1505</strain>
    </source>
</reference>
<feature type="transmembrane region" description="Helical" evidence="1">
    <location>
        <begin position="170"/>
        <end position="191"/>
    </location>
</feature>
<proteinExistence type="predicted"/>
<keyword evidence="3" id="KW-0808">Transferase</keyword>
<feature type="transmembrane region" description="Helical" evidence="1">
    <location>
        <begin position="90"/>
        <end position="111"/>
    </location>
</feature>
<dbReference type="PANTHER" id="PTHR23028:SF53">
    <property type="entry name" value="ACYL_TRANSF_3 DOMAIN-CONTAINING PROTEIN"/>
    <property type="match status" value="1"/>
</dbReference>
<feature type="transmembrane region" description="Helical" evidence="1">
    <location>
        <begin position="269"/>
        <end position="292"/>
    </location>
</feature>
<evidence type="ECO:0000313" key="3">
    <source>
        <dbReference type="EMBL" id="TXG34531.1"/>
    </source>
</evidence>
<dbReference type="PANTHER" id="PTHR23028">
    <property type="entry name" value="ACETYLTRANSFERASE"/>
    <property type="match status" value="1"/>
</dbReference>
<dbReference type="GO" id="GO:0000271">
    <property type="term" value="P:polysaccharide biosynthetic process"/>
    <property type="evidence" value="ECO:0007669"/>
    <property type="project" value="TreeGrafter"/>
</dbReference>
<feature type="transmembrane region" description="Helical" evidence="1">
    <location>
        <begin position="12"/>
        <end position="31"/>
    </location>
</feature>
<dbReference type="InterPro" id="IPR050879">
    <property type="entry name" value="Acyltransferase_3"/>
</dbReference>